<dbReference type="Pfam" id="PF16363">
    <property type="entry name" value="GDP_Man_Dehyd"/>
    <property type="match status" value="2"/>
</dbReference>
<name>A0A5N5SXS7_9CRUS</name>
<dbReference type="InterPro" id="IPR005886">
    <property type="entry name" value="UDP_G4E"/>
</dbReference>
<organism evidence="9 10">
    <name type="scientific">Armadillidium nasatum</name>
    <dbReference type="NCBI Taxonomy" id="96803"/>
    <lineage>
        <taxon>Eukaryota</taxon>
        <taxon>Metazoa</taxon>
        <taxon>Ecdysozoa</taxon>
        <taxon>Arthropoda</taxon>
        <taxon>Crustacea</taxon>
        <taxon>Multicrustacea</taxon>
        <taxon>Malacostraca</taxon>
        <taxon>Eumalacostraca</taxon>
        <taxon>Peracarida</taxon>
        <taxon>Isopoda</taxon>
        <taxon>Oniscidea</taxon>
        <taxon>Crinocheta</taxon>
        <taxon>Armadillidiidae</taxon>
        <taxon>Armadillidium</taxon>
    </lineage>
</organism>
<dbReference type="Gene3D" id="3.40.50.720">
    <property type="entry name" value="NAD(P)-binding Rossmann-like Domain"/>
    <property type="match status" value="2"/>
</dbReference>
<evidence type="ECO:0000256" key="6">
    <source>
        <dbReference type="ARBA" id="ARBA00023235"/>
    </source>
</evidence>
<dbReference type="GO" id="GO:0003978">
    <property type="term" value="F:UDP-glucose 4-epimerase activity"/>
    <property type="evidence" value="ECO:0007669"/>
    <property type="project" value="UniProtKB-UniRule"/>
</dbReference>
<comment type="pathway">
    <text evidence="7">Carbohydrate metabolism; galactose metabolism.</text>
</comment>
<dbReference type="Proteomes" id="UP000326759">
    <property type="component" value="Unassembled WGS sequence"/>
</dbReference>
<dbReference type="GO" id="GO:0033499">
    <property type="term" value="P:galactose catabolic process via UDP-galactose, Leloir pathway"/>
    <property type="evidence" value="ECO:0007669"/>
    <property type="project" value="TreeGrafter"/>
</dbReference>
<sequence length="314" mass="35245">MDPGKTVFVTGGTGYIGSHCILELLNSGYDVITVDNLLNSRSGSLKRVENLTGKKITFYHCDLTDLKMVHKIFAKAMKTNGVFQMVFSSSCSVYGDAKTFPIKESHPTGNVTCPYGRSKYFIEEILKDLTNAEPKWNIISLRYFNPIGAHKSGKIGEDNTKKFTNLVPLISQVAIGKRSHLKIFGGDYDTKDGTAVRDYIHVVDLVKGHVIALEKIQEHHIKFKAYNLGLGQGLTVLELVEAFEKASGKKVAYKIEERRPGDVARLVCDASLAKEELRWVPKLTVKDMCEDYWQWQTLNPNGYEDDEPYQANTL</sequence>
<evidence type="ECO:0000256" key="2">
    <source>
        <dbReference type="ARBA" id="ARBA00001911"/>
    </source>
</evidence>
<dbReference type="PANTHER" id="PTHR43725">
    <property type="entry name" value="UDP-GLUCOSE 4-EPIMERASE"/>
    <property type="match status" value="1"/>
</dbReference>
<gene>
    <name evidence="9" type="primary">Gale_0</name>
    <name evidence="9" type="ORF">Anas_08883</name>
</gene>
<dbReference type="PANTHER" id="PTHR43725:SF31">
    <property type="entry name" value="UDP-GLUCOSE 4-EPIMERASE"/>
    <property type="match status" value="1"/>
</dbReference>
<comment type="catalytic activity">
    <reaction evidence="7">
        <text>UDP-alpha-D-glucose = UDP-alpha-D-galactose</text>
        <dbReference type="Rhea" id="RHEA:22168"/>
        <dbReference type="ChEBI" id="CHEBI:58885"/>
        <dbReference type="ChEBI" id="CHEBI:66914"/>
        <dbReference type="EC" id="5.1.3.2"/>
    </reaction>
</comment>
<evidence type="ECO:0000256" key="3">
    <source>
        <dbReference type="ARBA" id="ARBA00002760"/>
    </source>
</evidence>
<feature type="domain" description="NAD(P)-binding" evidence="8">
    <location>
        <begin position="77"/>
        <end position="291"/>
    </location>
</feature>
<evidence type="ECO:0000256" key="1">
    <source>
        <dbReference type="ARBA" id="ARBA00000014"/>
    </source>
</evidence>
<dbReference type="NCBIfam" id="TIGR01179">
    <property type="entry name" value="galE"/>
    <property type="match status" value="1"/>
</dbReference>
<comment type="subunit">
    <text evidence="7">Homodimer.</text>
</comment>
<keyword evidence="7" id="KW-0119">Carbohydrate metabolism</keyword>
<dbReference type="CDD" id="cd05247">
    <property type="entry name" value="UDP_G4E_1_SDR_e"/>
    <property type="match status" value="1"/>
</dbReference>
<dbReference type="GO" id="GO:0003974">
    <property type="term" value="F:UDP-N-acetylglucosamine 4-epimerase activity"/>
    <property type="evidence" value="ECO:0007669"/>
    <property type="project" value="UniProtKB-EC"/>
</dbReference>
<accession>A0A5N5SXS7</accession>
<evidence type="ECO:0000313" key="10">
    <source>
        <dbReference type="Proteomes" id="UP000326759"/>
    </source>
</evidence>
<protein>
    <recommendedName>
        <fullName evidence="7">UDP-glucose 4-epimerase</fullName>
        <ecNumber evidence="7">5.1.3.2</ecNumber>
    </recommendedName>
</protein>
<keyword evidence="5" id="KW-0299">Galactose metabolism</keyword>
<comment type="catalytic activity">
    <reaction evidence="1">
        <text>UDP-N-acetyl-alpha-D-glucosamine = UDP-N-acetyl-alpha-D-galactosamine</text>
        <dbReference type="Rhea" id="RHEA:20517"/>
        <dbReference type="ChEBI" id="CHEBI:57705"/>
        <dbReference type="ChEBI" id="CHEBI:67138"/>
        <dbReference type="EC" id="5.1.3.7"/>
    </reaction>
</comment>
<reference evidence="9 10" key="1">
    <citation type="journal article" date="2019" name="PLoS Biol.">
        <title>Sex chromosomes control vertical transmission of feminizing Wolbachia symbionts in an isopod.</title>
        <authorList>
            <person name="Becking T."/>
            <person name="Chebbi M.A."/>
            <person name="Giraud I."/>
            <person name="Moumen B."/>
            <person name="Laverre T."/>
            <person name="Caubet Y."/>
            <person name="Peccoud J."/>
            <person name="Gilbert C."/>
            <person name="Cordaux R."/>
        </authorList>
    </citation>
    <scope>NUCLEOTIDE SEQUENCE [LARGE SCALE GENOMIC DNA]</scope>
    <source>
        <strain evidence="9">ANa2</strain>
        <tissue evidence="9">Whole body excluding digestive tract and cuticle</tissue>
    </source>
</reference>
<dbReference type="UniPathway" id="UPA00214"/>
<dbReference type="OrthoDB" id="9402762at2759"/>
<comment type="cofactor">
    <cofactor evidence="2 7">
        <name>NAD(+)</name>
        <dbReference type="ChEBI" id="CHEBI:57540"/>
    </cofactor>
</comment>
<evidence type="ECO:0000256" key="5">
    <source>
        <dbReference type="ARBA" id="ARBA00023144"/>
    </source>
</evidence>
<dbReference type="EMBL" id="SEYY01018762">
    <property type="protein sequence ID" value="KAB7499023.1"/>
    <property type="molecule type" value="Genomic_DNA"/>
</dbReference>
<evidence type="ECO:0000313" key="9">
    <source>
        <dbReference type="EMBL" id="KAB7499023.1"/>
    </source>
</evidence>
<evidence type="ECO:0000256" key="7">
    <source>
        <dbReference type="RuleBase" id="RU366046"/>
    </source>
</evidence>
<evidence type="ECO:0000256" key="4">
    <source>
        <dbReference type="ARBA" id="ARBA00023027"/>
    </source>
</evidence>
<feature type="domain" description="NAD(P)-binding" evidence="8">
    <location>
        <begin position="8"/>
        <end position="76"/>
    </location>
</feature>
<comment type="similarity">
    <text evidence="7">Belongs to the NAD(P)-dependent epimerase/dehydratase family.</text>
</comment>
<dbReference type="InterPro" id="IPR016040">
    <property type="entry name" value="NAD(P)-bd_dom"/>
</dbReference>
<dbReference type="GO" id="GO:0005829">
    <property type="term" value="C:cytosol"/>
    <property type="evidence" value="ECO:0007669"/>
    <property type="project" value="TreeGrafter"/>
</dbReference>
<dbReference type="Gene3D" id="3.90.25.10">
    <property type="entry name" value="UDP-galactose 4-epimerase, domain 1"/>
    <property type="match status" value="1"/>
</dbReference>
<keyword evidence="6 7" id="KW-0413">Isomerase</keyword>
<proteinExistence type="inferred from homology"/>
<dbReference type="InterPro" id="IPR036291">
    <property type="entry name" value="NAD(P)-bd_dom_sf"/>
</dbReference>
<comment type="function">
    <text evidence="3">Catalyzes two distinct but analogous reactions: the reversible epimerization of UDP-glucose to UDP-galactose and the reversible epimerization of UDP-N-acetylglucosamine to UDP-N-acetylgalactosamine. The reaction with UDP-Gal plays a critical role in the Leloir pathway of galactose catabolism in which galactose is converted to the glycolytic intermediate glucose 6-phosphate. It contributes to the catabolism of dietary galactose and enables the endogenous biosynthesis of both UDP-Gal and UDP-GalNAc when exogenous sources are limited. Both UDP-sugar interconversions are important in the synthesis of glycoproteins and glycolipids.</text>
</comment>
<evidence type="ECO:0000259" key="8">
    <source>
        <dbReference type="Pfam" id="PF16363"/>
    </source>
</evidence>
<keyword evidence="4 7" id="KW-0520">NAD</keyword>
<dbReference type="EC" id="5.1.3.2" evidence="7"/>
<dbReference type="SUPFAM" id="SSF51735">
    <property type="entry name" value="NAD(P)-binding Rossmann-fold domains"/>
    <property type="match status" value="1"/>
</dbReference>
<comment type="caution">
    <text evidence="9">The sequence shown here is derived from an EMBL/GenBank/DDBJ whole genome shotgun (WGS) entry which is preliminary data.</text>
</comment>
<dbReference type="AlphaFoldDB" id="A0A5N5SXS7"/>
<keyword evidence="10" id="KW-1185">Reference proteome</keyword>